<dbReference type="EMBL" id="PFSE01000025">
    <property type="protein sequence ID" value="PJC28969.1"/>
    <property type="molecule type" value="Genomic_DNA"/>
</dbReference>
<keyword evidence="1" id="KW-0472">Membrane</keyword>
<proteinExistence type="predicted"/>
<name>A0A2M8EV27_9BACT</name>
<organism evidence="2 3">
    <name type="scientific">Candidatus Shapirobacteria bacterium CG_4_9_14_0_2_um_filter_40_11</name>
    <dbReference type="NCBI Taxonomy" id="1974876"/>
    <lineage>
        <taxon>Bacteria</taxon>
        <taxon>Candidatus Shapironibacteriota</taxon>
    </lineage>
</organism>
<accession>A0A2M8EV27</accession>
<sequence length="67" mass="7760">MSLTNFWREKFWKRASFTDYILVKLSCTAFGVMVAVLIPSLIEINVWWIIAVVILLAIKPLSTVFKK</sequence>
<dbReference type="Proteomes" id="UP000230885">
    <property type="component" value="Unassembled WGS sequence"/>
</dbReference>
<evidence type="ECO:0000313" key="3">
    <source>
        <dbReference type="Proteomes" id="UP000230885"/>
    </source>
</evidence>
<dbReference type="AlphaFoldDB" id="A0A2M8EV27"/>
<reference evidence="3" key="1">
    <citation type="submission" date="2017-09" db="EMBL/GenBank/DDBJ databases">
        <title>Depth-based differentiation of microbial function through sediment-hosted aquifers and enrichment of novel symbionts in the deep terrestrial subsurface.</title>
        <authorList>
            <person name="Probst A.J."/>
            <person name="Ladd B."/>
            <person name="Jarett J.K."/>
            <person name="Geller-Mcgrath D.E."/>
            <person name="Sieber C.M.K."/>
            <person name="Emerson J.B."/>
            <person name="Anantharaman K."/>
            <person name="Thomas B.C."/>
            <person name="Malmstrom R."/>
            <person name="Stieglmeier M."/>
            <person name="Klingl A."/>
            <person name="Woyke T."/>
            <person name="Ryan C.M."/>
            <person name="Banfield J.F."/>
        </authorList>
    </citation>
    <scope>NUCLEOTIDE SEQUENCE [LARGE SCALE GENOMIC DNA]</scope>
</reference>
<keyword evidence="1" id="KW-1133">Transmembrane helix</keyword>
<evidence type="ECO:0000313" key="2">
    <source>
        <dbReference type="EMBL" id="PJC28969.1"/>
    </source>
</evidence>
<gene>
    <name evidence="2" type="ORF">CO053_01790</name>
</gene>
<feature type="transmembrane region" description="Helical" evidence="1">
    <location>
        <begin position="46"/>
        <end position="65"/>
    </location>
</feature>
<evidence type="ECO:0000256" key="1">
    <source>
        <dbReference type="SAM" id="Phobius"/>
    </source>
</evidence>
<protein>
    <submittedName>
        <fullName evidence="2">Uncharacterized protein</fullName>
    </submittedName>
</protein>
<comment type="caution">
    <text evidence="2">The sequence shown here is derived from an EMBL/GenBank/DDBJ whole genome shotgun (WGS) entry which is preliminary data.</text>
</comment>
<keyword evidence="1" id="KW-0812">Transmembrane</keyword>
<feature type="transmembrane region" description="Helical" evidence="1">
    <location>
        <begin position="21"/>
        <end position="40"/>
    </location>
</feature>